<keyword evidence="4" id="KW-0560">Oxidoreductase</keyword>
<keyword evidence="7" id="KW-1185">Reference proteome</keyword>
<dbReference type="Gene3D" id="3.90.180.10">
    <property type="entry name" value="Medium-chain alcohol dehydrogenases, catalytic domain"/>
    <property type="match status" value="1"/>
</dbReference>
<comment type="caution">
    <text evidence="6">The sequence shown here is derived from an EMBL/GenBank/DDBJ whole genome shotgun (WGS) entry which is preliminary data.</text>
</comment>
<evidence type="ECO:0000256" key="4">
    <source>
        <dbReference type="ARBA" id="ARBA00023002"/>
    </source>
</evidence>
<evidence type="ECO:0000256" key="2">
    <source>
        <dbReference type="ARBA" id="ARBA00022723"/>
    </source>
</evidence>
<protein>
    <recommendedName>
        <fullName evidence="5">Enoyl reductase (ER) domain-containing protein</fullName>
    </recommendedName>
</protein>
<dbReference type="CDD" id="cd05283">
    <property type="entry name" value="CAD1"/>
    <property type="match status" value="1"/>
</dbReference>
<reference evidence="6" key="1">
    <citation type="journal article" date="2020" name="Fungal Divers.">
        <title>Resolving the Mortierellaceae phylogeny through synthesis of multi-gene phylogenetics and phylogenomics.</title>
        <authorList>
            <person name="Vandepol N."/>
            <person name="Liber J."/>
            <person name="Desiro A."/>
            <person name="Na H."/>
            <person name="Kennedy M."/>
            <person name="Barry K."/>
            <person name="Grigoriev I.V."/>
            <person name="Miller A.N."/>
            <person name="O'Donnell K."/>
            <person name="Stajich J.E."/>
            <person name="Bonito G."/>
        </authorList>
    </citation>
    <scope>NUCLEOTIDE SEQUENCE</scope>
    <source>
        <strain evidence="6">CK1249</strain>
    </source>
</reference>
<gene>
    <name evidence="6" type="ORF">BGZ70_006195</name>
</gene>
<dbReference type="Pfam" id="PF08240">
    <property type="entry name" value="ADH_N"/>
    <property type="match status" value="1"/>
</dbReference>
<proteinExistence type="predicted"/>
<keyword evidence="2" id="KW-0479">Metal-binding</keyword>
<keyword evidence="3" id="KW-0862">Zinc</keyword>
<dbReference type="InterPro" id="IPR047109">
    <property type="entry name" value="CAD-like"/>
</dbReference>
<dbReference type="SMART" id="SM00829">
    <property type="entry name" value="PKS_ER"/>
    <property type="match status" value="1"/>
</dbReference>
<evidence type="ECO:0000256" key="3">
    <source>
        <dbReference type="ARBA" id="ARBA00022833"/>
    </source>
</evidence>
<dbReference type="Gene3D" id="3.40.50.720">
    <property type="entry name" value="NAD(P)-binding Rossmann-like Domain"/>
    <property type="match status" value="1"/>
</dbReference>
<dbReference type="SUPFAM" id="SSF50129">
    <property type="entry name" value="GroES-like"/>
    <property type="match status" value="1"/>
</dbReference>
<dbReference type="InterPro" id="IPR036291">
    <property type="entry name" value="NAD(P)-bd_dom_sf"/>
</dbReference>
<dbReference type="InterPro" id="IPR011032">
    <property type="entry name" value="GroES-like_sf"/>
</dbReference>
<dbReference type="PANTHER" id="PTHR42683">
    <property type="entry name" value="ALDEHYDE REDUCTASE"/>
    <property type="match status" value="1"/>
</dbReference>
<dbReference type="Pfam" id="PF00107">
    <property type="entry name" value="ADH_zinc_N"/>
    <property type="match status" value="1"/>
</dbReference>
<evidence type="ECO:0000313" key="7">
    <source>
        <dbReference type="Proteomes" id="UP000738359"/>
    </source>
</evidence>
<dbReference type="OrthoDB" id="1879366at2759"/>
<feature type="domain" description="Enoyl reductase (ER)" evidence="5">
    <location>
        <begin position="23"/>
        <end position="355"/>
    </location>
</feature>
<dbReference type="EMBL" id="JAAAHY010000343">
    <property type="protein sequence ID" value="KAF9964621.1"/>
    <property type="molecule type" value="Genomic_DNA"/>
</dbReference>
<dbReference type="InterPro" id="IPR020843">
    <property type="entry name" value="ER"/>
</dbReference>
<accession>A0A9P6J8I1</accession>
<dbReference type="GO" id="GO:0016616">
    <property type="term" value="F:oxidoreductase activity, acting on the CH-OH group of donors, NAD or NADP as acceptor"/>
    <property type="evidence" value="ECO:0007669"/>
    <property type="project" value="InterPro"/>
</dbReference>
<evidence type="ECO:0000256" key="1">
    <source>
        <dbReference type="ARBA" id="ARBA00001947"/>
    </source>
</evidence>
<dbReference type="InterPro" id="IPR013154">
    <property type="entry name" value="ADH-like_N"/>
</dbReference>
<dbReference type="SUPFAM" id="SSF51735">
    <property type="entry name" value="NAD(P)-binding Rossmann-fold domains"/>
    <property type="match status" value="1"/>
</dbReference>
<dbReference type="Proteomes" id="UP000738359">
    <property type="component" value="Unassembled WGS sequence"/>
</dbReference>
<evidence type="ECO:0000259" key="5">
    <source>
        <dbReference type="SMART" id="SM00829"/>
    </source>
</evidence>
<organism evidence="6 7">
    <name type="scientific">Mortierella alpina</name>
    <name type="common">Oleaginous fungus</name>
    <name type="synonym">Mortierella renispora</name>
    <dbReference type="NCBI Taxonomy" id="64518"/>
    <lineage>
        <taxon>Eukaryota</taxon>
        <taxon>Fungi</taxon>
        <taxon>Fungi incertae sedis</taxon>
        <taxon>Mucoromycota</taxon>
        <taxon>Mortierellomycotina</taxon>
        <taxon>Mortierellomycetes</taxon>
        <taxon>Mortierellales</taxon>
        <taxon>Mortierellaceae</taxon>
        <taxon>Mortierella</taxon>
    </lineage>
</organism>
<dbReference type="InterPro" id="IPR013149">
    <property type="entry name" value="ADH-like_C"/>
</dbReference>
<name>A0A9P6J8I1_MORAP</name>
<dbReference type="AlphaFoldDB" id="A0A9P6J8I1"/>
<dbReference type="FunFam" id="3.40.50.720:FF:000022">
    <property type="entry name" value="Cinnamyl alcohol dehydrogenase"/>
    <property type="match status" value="1"/>
</dbReference>
<evidence type="ECO:0000313" key="6">
    <source>
        <dbReference type="EMBL" id="KAF9964621.1"/>
    </source>
</evidence>
<comment type="cofactor">
    <cofactor evidence="1">
        <name>Zn(2+)</name>
        <dbReference type="ChEBI" id="CHEBI:29105"/>
    </cofactor>
</comment>
<dbReference type="GO" id="GO:0046872">
    <property type="term" value="F:metal ion binding"/>
    <property type="evidence" value="ECO:0007669"/>
    <property type="project" value="UniProtKB-KW"/>
</dbReference>
<sequence length="361" mass="38472">MTSSTTNTFEDQSVSFQGWASTGTANLKQWSYHPRPLGPEDVEIEISHCGICGSDIHTITSGWGELQHGPCIPGHEIVGKVVAKGAQSHHEIGDLVGAGAMVGACGECAQCKSGFDQLCAKMTLTYNSTYKDGRGGKTYGGYADRVRVHSEYVFKIPSEISAAEAAPLLCAGITSYAPLKQHGAGPGKTVGVIGIGGLGHLGIQWARAMNCDEVVAISTSDSKREESKKLGATKFVNVKNEEELKAASRSLDLVICSSYDKSQDFGKLLDLVAPRGTFVMLAAPEVPLTVPATALLMRQIALVGSLIGGKESVKEMLQFAADKNVRPWIVKMPMSDASAAVKHMMEGRPRYRVVMETKAAL</sequence>